<feature type="transmembrane region" description="Helical" evidence="2">
    <location>
        <begin position="43"/>
        <end position="61"/>
    </location>
</feature>
<sequence length="87" mass="8907">MKKTLEILGFILTLQGLAGIVHAVTGWFRYGVVVRHIGFLDGYEVYASIVLAVLGASMLIASDKADAWSGTGAGGGPAAGAGGRTRT</sequence>
<reference evidence="3 4" key="1">
    <citation type="submission" date="2024-06" db="EMBL/GenBank/DDBJ databases">
        <title>The Natural Products Discovery Center: Release of the First 8490 Sequenced Strains for Exploring Actinobacteria Biosynthetic Diversity.</title>
        <authorList>
            <person name="Kalkreuter E."/>
            <person name="Kautsar S.A."/>
            <person name="Yang D."/>
            <person name="Bader C.D."/>
            <person name="Teijaro C.N."/>
            <person name="Fluegel L."/>
            <person name="Davis C.M."/>
            <person name="Simpson J.R."/>
            <person name="Lauterbach L."/>
            <person name="Steele A.D."/>
            <person name="Gui C."/>
            <person name="Meng S."/>
            <person name="Li G."/>
            <person name="Viehrig K."/>
            <person name="Ye F."/>
            <person name="Su P."/>
            <person name="Kiefer A.F."/>
            <person name="Nichols A."/>
            <person name="Cepeda A.J."/>
            <person name="Yan W."/>
            <person name="Fan B."/>
            <person name="Jiang Y."/>
            <person name="Adhikari A."/>
            <person name="Zheng C.-J."/>
            <person name="Schuster L."/>
            <person name="Cowan T.M."/>
            <person name="Smanski M.J."/>
            <person name="Chevrette M.G."/>
            <person name="De Carvalho L.P.S."/>
            <person name="Shen B."/>
        </authorList>
    </citation>
    <scope>NUCLEOTIDE SEQUENCE [LARGE SCALE GENOMIC DNA]</scope>
    <source>
        <strain evidence="3 4">NPDC053791</strain>
    </source>
</reference>
<accession>A0ABV3IUT4</accession>
<dbReference type="EMBL" id="JBFASG010000013">
    <property type="protein sequence ID" value="MEV4924244.1"/>
    <property type="molecule type" value="Genomic_DNA"/>
</dbReference>
<organism evidence="3 4">
    <name type="scientific">Streptomyces roseoverticillatus</name>
    <dbReference type="NCBI Taxonomy" id="66429"/>
    <lineage>
        <taxon>Bacteria</taxon>
        <taxon>Bacillati</taxon>
        <taxon>Actinomycetota</taxon>
        <taxon>Actinomycetes</taxon>
        <taxon>Kitasatosporales</taxon>
        <taxon>Streptomycetaceae</taxon>
        <taxon>Streptomyces</taxon>
    </lineage>
</organism>
<name>A0ABV3IUT4_9ACTN</name>
<protein>
    <submittedName>
        <fullName evidence="3">Uncharacterized protein</fullName>
    </submittedName>
</protein>
<keyword evidence="2" id="KW-1133">Transmembrane helix</keyword>
<feature type="region of interest" description="Disordered" evidence="1">
    <location>
        <begin position="66"/>
        <end position="87"/>
    </location>
</feature>
<evidence type="ECO:0000313" key="4">
    <source>
        <dbReference type="Proteomes" id="UP001552479"/>
    </source>
</evidence>
<keyword evidence="4" id="KW-1185">Reference proteome</keyword>
<keyword evidence="2" id="KW-0812">Transmembrane</keyword>
<gene>
    <name evidence="3" type="ORF">AB0L03_15560</name>
</gene>
<keyword evidence="2" id="KW-0472">Membrane</keyword>
<evidence type="ECO:0000256" key="1">
    <source>
        <dbReference type="SAM" id="MobiDB-lite"/>
    </source>
</evidence>
<evidence type="ECO:0000256" key="2">
    <source>
        <dbReference type="SAM" id="Phobius"/>
    </source>
</evidence>
<dbReference type="RefSeq" id="WP_366088284.1">
    <property type="nucleotide sequence ID" value="NZ_JBFASG010000013.1"/>
</dbReference>
<feature type="compositionally biased region" description="Gly residues" evidence="1">
    <location>
        <begin position="71"/>
        <end position="87"/>
    </location>
</feature>
<comment type="caution">
    <text evidence="3">The sequence shown here is derived from an EMBL/GenBank/DDBJ whole genome shotgun (WGS) entry which is preliminary data.</text>
</comment>
<proteinExistence type="predicted"/>
<dbReference type="Proteomes" id="UP001552479">
    <property type="component" value="Unassembled WGS sequence"/>
</dbReference>
<evidence type="ECO:0000313" key="3">
    <source>
        <dbReference type="EMBL" id="MEV4924244.1"/>
    </source>
</evidence>